<evidence type="ECO:0000256" key="1">
    <source>
        <dbReference type="ARBA" id="ARBA00006432"/>
    </source>
</evidence>
<keyword evidence="3" id="KW-0547">Nucleotide-binding</keyword>
<evidence type="ECO:0000256" key="4">
    <source>
        <dbReference type="ARBA" id="ARBA00022840"/>
    </source>
</evidence>
<dbReference type="PANTHER" id="PTHR42921">
    <property type="entry name" value="ACETOACETYL-COA SYNTHETASE"/>
    <property type="match status" value="1"/>
</dbReference>
<dbReference type="GO" id="GO:0005524">
    <property type="term" value="F:ATP binding"/>
    <property type="evidence" value="ECO:0007669"/>
    <property type="project" value="UniProtKB-KW"/>
</dbReference>
<sequence length="654" mass="70975">MTEAPASPLWAPSPERAAASNTARFAREAARRSGRTLDDFPALHAWSIEDREGFWDLVWDFCGIIGEKGEGVLENGDAMPGARFFPNASLNYAENLLRRRGSDDALVFRGEDKAEARLSFDELRALVSRISQALEAAGVGEGDRVAAMMPNRPETIAFLLAVASLGAIWSSCSPDFGERGVLDRFGQIEPKVFVTVDGYWYAGKRIEIASKLKPIVDQLPTVAKTVVVPYLGAADEVAGGLKNAVSLDGFLEGFEAKEPTFKPMPFSAPLYILFSSGTTGVPKCIVHSAGGSLLQLVKEHVLHADVREGDRVFYFTTCGWMMWNWLVAGLAAGATLLLFDGSPFHPSPNVLFDFADAEGMTFFGTSAKWIDGVKKQALRPRDTHSLETVRAMASTGSPLADASFDWVYEAVKTDIQLASISGGTDICSCFVLGNPMQAVWRGEIQGPGLGLAVATLDDDGEPMARGKGELSCVKAFPAMPIGFWNDPDGEKYHAAYFDRFPNVWVHGDFAEWTEHGGMIIHGRSDATLNPGGVRIGTAEIYAQVEKMEEILEALCIGQDFDGDVRVVLFVRLKEGVVLDDDLIKRAKTKIREGASPRHVPAKIVAVSDIPRTKSGKIVELAVREVVHGRPVKNKEALANPEALDLFADLEALKG</sequence>
<feature type="domain" description="Acetyl-coenzyme A synthetase N-terminal" evidence="7">
    <location>
        <begin position="42"/>
        <end position="95"/>
    </location>
</feature>
<dbReference type="GO" id="GO:0006629">
    <property type="term" value="P:lipid metabolic process"/>
    <property type="evidence" value="ECO:0007669"/>
    <property type="project" value="InterPro"/>
</dbReference>
<dbReference type="InterPro" id="IPR025110">
    <property type="entry name" value="AMP-bd_C"/>
</dbReference>
<feature type="domain" description="AMP-dependent synthetase/ligase" evidence="5">
    <location>
        <begin position="98"/>
        <end position="470"/>
    </location>
</feature>
<evidence type="ECO:0000256" key="3">
    <source>
        <dbReference type="ARBA" id="ARBA00022741"/>
    </source>
</evidence>
<dbReference type="Pfam" id="PF00501">
    <property type="entry name" value="AMP-binding"/>
    <property type="match status" value="1"/>
</dbReference>
<reference evidence="8" key="1">
    <citation type="submission" date="2021-08" db="EMBL/GenBank/DDBJ databases">
        <authorList>
            <person name="Zhang H."/>
            <person name="Xu M."/>
            <person name="Yu Z."/>
            <person name="Yang L."/>
            <person name="Cai Y."/>
        </authorList>
    </citation>
    <scope>NUCLEOTIDE SEQUENCE</scope>
    <source>
        <strain evidence="8">CHL1</strain>
    </source>
</reference>
<dbReference type="PANTHER" id="PTHR42921:SF1">
    <property type="entry name" value="ACETOACETYL-COA SYNTHETASE"/>
    <property type="match status" value="1"/>
</dbReference>
<evidence type="ECO:0000313" key="9">
    <source>
        <dbReference type="Proteomes" id="UP000825701"/>
    </source>
</evidence>
<dbReference type="Gene3D" id="3.30.300.30">
    <property type="match status" value="1"/>
</dbReference>
<keyword evidence="4" id="KW-0067">ATP-binding</keyword>
<dbReference type="EMBL" id="CP081869">
    <property type="protein sequence ID" value="QZN98364.1"/>
    <property type="molecule type" value="Genomic_DNA"/>
</dbReference>
<proteinExistence type="inferred from homology"/>
<evidence type="ECO:0000259" key="7">
    <source>
        <dbReference type="Pfam" id="PF16177"/>
    </source>
</evidence>
<dbReference type="Gene3D" id="3.40.50.12780">
    <property type="entry name" value="N-terminal domain of ligase-like"/>
    <property type="match status" value="1"/>
</dbReference>
<dbReference type="Pfam" id="PF13193">
    <property type="entry name" value="AMP-binding_C"/>
    <property type="match status" value="1"/>
</dbReference>
<evidence type="ECO:0000259" key="6">
    <source>
        <dbReference type="Pfam" id="PF13193"/>
    </source>
</evidence>
<dbReference type="PROSITE" id="PS00455">
    <property type="entry name" value="AMP_BINDING"/>
    <property type="match status" value="1"/>
</dbReference>
<comment type="similarity">
    <text evidence="1">Belongs to the ATP-dependent AMP-binding enzyme family.</text>
</comment>
<dbReference type="GO" id="GO:0030729">
    <property type="term" value="F:acetoacetate-CoA ligase activity"/>
    <property type="evidence" value="ECO:0007669"/>
    <property type="project" value="UniProtKB-EC"/>
</dbReference>
<keyword evidence="9" id="KW-1185">Reference proteome</keyword>
<dbReference type="AlphaFoldDB" id="A0A9E6R6T9"/>
<protein>
    <submittedName>
        <fullName evidence="8">Acetoacetate--CoA ligase</fullName>
        <ecNumber evidence="8">6.2.1.16</ecNumber>
    </submittedName>
</protein>
<dbReference type="Proteomes" id="UP000825701">
    <property type="component" value="Chromosome"/>
</dbReference>
<dbReference type="InterPro" id="IPR032387">
    <property type="entry name" value="ACAS_N"/>
</dbReference>
<evidence type="ECO:0000259" key="5">
    <source>
        <dbReference type="Pfam" id="PF00501"/>
    </source>
</evidence>
<name>A0A9E6R6T9_9HYPH</name>
<gene>
    <name evidence="8" type="ORF">K6K41_14725</name>
</gene>
<organism evidence="8 9">
    <name type="scientific">Chenggangzhangella methanolivorans</name>
    <dbReference type="NCBI Taxonomy" id="1437009"/>
    <lineage>
        <taxon>Bacteria</taxon>
        <taxon>Pseudomonadati</taxon>
        <taxon>Pseudomonadota</taxon>
        <taxon>Alphaproteobacteria</taxon>
        <taxon>Hyphomicrobiales</taxon>
        <taxon>Methylopilaceae</taxon>
        <taxon>Chenggangzhangella</taxon>
    </lineage>
</organism>
<dbReference type="EC" id="6.2.1.16" evidence="8"/>
<evidence type="ECO:0000313" key="8">
    <source>
        <dbReference type="EMBL" id="QZN98364.1"/>
    </source>
</evidence>
<evidence type="ECO:0000256" key="2">
    <source>
        <dbReference type="ARBA" id="ARBA00022598"/>
    </source>
</evidence>
<dbReference type="KEGG" id="cmet:K6K41_14725"/>
<dbReference type="NCBIfam" id="TIGR01217">
    <property type="entry name" value="ac_ac_CoA_syn"/>
    <property type="match status" value="1"/>
</dbReference>
<dbReference type="InterPro" id="IPR042099">
    <property type="entry name" value="ANL_N_sf"/>
</dbReference>
<dbReference type="NCBIfam" id="NF002937">
    <property type="entry name" value="PRK03584.1"/>
    <property type="match status" value="1"/>
</dbReference>
<dbReference type="CDD" id="cd05943">
    <property type="entry name" value="AACS"/>
    <property type="match status" value="1"/>
</dbReference>
<feature type="domain" description="AMP-binding enzyme C-terminal" evidence="6">
    <location>
        <begin position="545"/>
        <end position="616"/>
    </location>
</feature>
<dbReference type="InterPro" id="IPR000873">
    <property type="entry name" value="AMP-dep_synth/lig_dom"/>
</dbReference>
<dbReference type="RefSeq" id="WP_261401273.1">
    <property type="nucleotide sequence ID" value="NZ_CP081869.1"/>
</dbReference>
<dbReference type="InterPro" id="IPR005914">
    <property type="entry name" value="Acac_CoA_synth"/>
</dbReference>
<keyword evidence="2 8" id="KW-0436">Ligase</keyword>
<dbReference type="InterPro" id="IPR020845">
    <property type="entry name" value="AMP-binding_CS"/>
</dbReference>
<accession>A0A9E6R6T9</accession>
<dbReference type="Pfam" id="PF16177">
    <property type="entry name" value="ACAS_N"/>
    <property type="match status" value="1"/>
</dbReference>
<dbReference type="SUPFAM" id="SSF56801">
    <property type="entry name" value="Acetyl-CoA synthetase-like"/>
    <property type="match status" value="1"/>
</dbReference>
<dbReference type="InterPro" id="IPR045851">
    <property type="entry name" value="AMP-bd_C_sf"/>
</dbReference>